<comment type="similarity">
    <text evidence="5">Belongs to the methyl-accepting chemotaxis (MCP) protein family.</text>
</comment>
<dbReference type="GO" id="GO:0007165">
    <property type="term" value="P:signal transduction"/>
    <property type="evidence" value="ECO:0007669"/>
    <property type="project" value="UniProtKB-KW"/>
</dbReference>
<keyword evidence="8" id="KW-1133">Transmembrane helix</keyword>
<dbReference type="PATRIC" id="fig|44252.3.peg.3155"/>
<dbReference type="GO" id="GO:0006935">
    <property type="term" value="P:chemotaxis"/>
    <property type="evidence" value="ECO:0007669"/>
    <property type="project" value="UniProtKB-ARBA"/>
</dbReference>
<evidence type="ECO:0008006" key="13">
    <source>
        <dbReference type="Google" id="ProtNLM"/>
    </source>
</evidence>
<evidence type="ECO:0000256" key="8">
    <source>
        <dbReference type="SAM" id="Phobius"/>
    </source>
</evidence>
<keyword evidence="3 8" id="KW-0472">Membrane</keyword>
<proteinExistence type="inferred from homology"/>
<dbReference type="OrthoDB" id="358716at2"/>
<comment type="subcellular location">
    <subcellularLocation>
        <location evidence="1">Cell membrane</location>
    </subcellularLocation>
</comment>
<evidence type="ECO:0000256" key="3">
    <source>
        <dbReference type="ARBA" id="ARBA00023136"/>
    </source>
</evidence>
<dbReference type="InterPro" id="IPR024478">
    <property type="entry name" value="HlyB_4HB_MCP"/>
</dbReference>
<dbReference type="PROSITE" id="PS50111">
    <property type="entry name" value="CHEMOTAXIS_TRANSDUC_2"/>
    <property type="match status" value="1"/>
</dbReference>
<dbReference type="Pfam" id="PF12729">
    <property type="entry name" value="4HB_MCP_1"/>
    <property type="match status" value="1"/>
</dbReference>
<dbReference type="Gene3D" id="1.10.287.950">
    <property type="entry name" value="Methyl-accepting chemotaxis protein"/>
    <property type="match status" value="1"/>
</dbReference>
<evidence type="ECO:0000256" key="4">
    <source>
        <dbReference type="ARBA" id="ARBA00023224"/>
    </source>
</evidence>
<feature type="transmembrane region" description="Helical" evidence="8">
    <location>
        <begin position="12"/>
        <end position="32"/>
    </location>
</feature>
<dbReference type="GeneID" id="77007446"/>
<evidence type="ECO:0000256" key="2">
    <source>
        <dbReference type="ARBA" id="ARBA00022475"/>
    </source>
</evidence>
<dbReference type="FunFam" id="1.10.287.950:FF:000001">
    <property type="entry name" value="Methyl-accepting chemotaxis sensory transducer"/>
    <property type="match status" value="1"/>
</dbReference>
<keyword evidence="12" id="KW-1185">Reference proteome</keyword>
<evidence type="ECO:0000256" key="7">
    <source>
        <dbReference type="SAM" id="Coils"/>
    </source>
</evidence>
<keyword evidence="8" id="KW-0812">Transmembrane</keyword>
<feature type="domain" description="HAMP" evidence="10">
    <location>
        <begin position="213"/>
        <end position="265"/>
    </location>
</feature>
<evidence type="ECO:0000256" key="6">
    <source>
        <dbReference type="PROSITE-ProRule" id="PRU00284"/>
    </source>
</evidence>
<dbReference type="PANTHER" id="PTHR32089">
    <property type="entry name" value="METHYL-ACCEPTING CHEMOTAXIS PROTEIN MCPB"/>
    <property type="match status" value="1"/>
</dbReference>
<dbReference type="Pfam" id="PF00015">
    <property type="entry name" value="MCPsignal"/>
    <property type="match status" value="1"/>
</dbReference>
<evidence type="ECO:0000256" key="5">
    <source>
        <dbReference type="ARBA" id="ARBA00029447"/>
    </source>
</evidence>
<dbReference type="STRING" id="44252.DJ90_1530"/>
<evidence type="ECO:0000259" key="9">
    <source>
        <dbReference type="PROSITE" id="PS50111"/>
    </source>
</evidence>
<dbReference type="InterPro" id="IPR003660">
    <property type="entry name" value="HAMP_dom"/>
</dbReference>
<dbReference type="SMART" id="SM00283">
    <property type="entry name" value="MA"/>
    <property type="match status" value="1"/>
</dbReference>
<evidence type="ECO:0000313" key="12">
    <source>
        <dbReference type="Proteomes" id="UP000029278"/>
    </source>
</evidence>
<accession>A0A090ZC89</accession>
<feature type="coiled-coil region" evidence="7">
    <location>
        <begin position="79"/>
        <end position="106"/>
    </location>
</feature>
<evidence type="ECO:0000313" key="11">
    <source>
        <dbReference type="EMBL" id="KFN08247.1"/>
    </source>
</evidence>
<evidence type="ECO:0000256" key="1">
    <source>
        <dbReference type="ARBA" id="ARBA00004236"/>
    </source>
</evidence>
<dbReference type="HOGENOM" id="CLU_000445_107_27_9"/>
<dbReference type="CDD" id="cd06225">
    <property type="entry name" value="HAMP"/>
    <property type="match status" value="1"/>
</dbReference>
<dbReference type="Proteomes" id="UP000029278">
    <property type="component" value="Unassembled WGS sequence"/>
</dbReference>
<dbReference type="EMBL" id="JMQA01000029">
    <property type="protein sequence ID" value="KFN08247.1"/>
    <property type="molecule type" value="Genomic_DNA"/>
</dbReference>
<dbReference type="SMART" id="SM00304">
    <property type="entry name" value="HAMP"/>
    <property type="match status" value="1"/>
</dbReference>
<evidence type="ECO:0000259" key="10">
    <source>
        <dbReference type="PROSITE" id="PS50885"/>
    </source>
</evidence>
<dbReference type="Pfam" id="PF00672">
    <property type="entry name" value="HAMP"/>
    <property type="match status" value="1"/>
</dbReference>
<keyword evidence="2" id="KW-1003">Cell membrane</keyword>
<dbReference type="PROSITE" id="PS50885">
    <property type="entry name" value="HAMP"/>
    <property type="match status" value="1"/>
</dbReference>
<dbReference type="GO" id="GO:0005886">
    <property type="term" value="C:plasma membrane"/>
    <property type="evidence" value="ECO:0007669"/>
    <property type="project" value="UniProtKB-SubCell"/>
</dbReference>
<organism evidence="11 12">
    <name type="scientific">Paenibacillus macerans</name>
    <name type="common">Bacillus macerans</name>
    <dbReference type="NCBI Taxonomy" id="44252"/>
    <lineage>
        <taxon>Bacteria</taxon>
        <taxon>Bacillati</taxon>
        <taxon>Bacillota</taxon>
        <taxon>Bacilli</taxon>
        <taxon>Bacillales</taxon>
        <taxon>Paenibacillaceae</taxon>
        <taxon>Paenibacillus</taxon>
    </lineage>
</organism>
<comment type="caution">
    <text evidence="11">The sequence shown here is derived from an EMBL/GenBank/DDBJ whole genome shotgun (WGS) entry which is preliminary data.</text>
</comment>
<dbReference type="RefSeq" id="WP_036623267.1">
    <property type="nucleotide sequence ID" value="NZ_JAKOBR010000007.1"/>
</dbReference>
<dbReference type="AlphaFoldDB" id="A0A090ZC89"/>
<dbReference type="InterPro" id="IPR004089">
    <property type="entry name" value="MCPsignal_dom"/>
</dbReference>
<protein>
    <recommendedName>
        <fullName evidence="13">HAMP domain-containing protein</fullName>
    </recommendedName>
</protein>
<gene>
    <name evidence="11" type="ORF">DJ90_1530</name>
</gene>
<keyword evidence="7" id="KW-0175">Coiled coil</keyword>
<feature type="transmembrane region" description="Helical" evidence="8">
    <location>
        <begin position="192"/>
        <end position="211"/>
    </location>
</feature>
<sequence>MKFFYNLKTSVKLISAFLLVSLILAFVGFYSLNNLNKMNGSVKSMYEYGLVPLQSVQSAQISYTRMRVLIRNIYMADDRAAQESNAELLETEKKELMNHMNAFRNTVLSDKSAAALEPFDGLWNEYAPLVDKAVQLGLNGRSDEMKTLINNDLTTVGNKIRDLLNTLIDINMAEADETKDAGEALYVSSRNVSIVVIAASVVISILLGYVISQIISRPLARVAHLVQEVAGGNLQNALDISTKDEIGQLAQGVNNMVASLRETVSNILSHSQSLAAASQQISASTEEIASGNASQANDAQTISELFKELSSAIHAVARNTEQASELSSETVRIAEEGSGVVQSSSESMKSVSLQMTRLEDDSQKVGEIIGVIEDIADQTNLLALNAAIEAARAGEQGRGFAVVADEVRKLAERSGEATKQITGIIKGMQENTRASVKSVQESAELSERTGESFGHIVSYVNDAGQKVAEIAAASEQQAAQTATVLSAVENISATTQEAAASSEETAATAQSLAQLAEELQRSVSVFKL</sequence>
<reference evidence="11 12" key="1">
    <citation type="submission" date="2014-04" db="EMBL/GenBank/DDBJ databases">
        <authorList>
            <person name="Bishop-Lilly K.A."/>
            <person name="Broomall S.M."/>
            <person name="Chain P.S."/>
            <person name="Chertkov O."/>
            <person name="Coyne S.R."/>
            <person name="Daligault H.E."/>
            <person name="Davenport K.W."/>
            <person name="Erkkila T."/>
            <person name="Frey K.G."/>
            <person name="Gibbons H.S."/>
            <person name="Gu W."/>
            <person name="Jaissle J."/>
            <person name="Johnson S.L."/>
            <person name="Koroleva G.I."/>
            <person name="Ladner J.T."/>
            <person name="Lo C.-C."/>
            <person name="Minogue T.D."/>
            <person name="Munk C."/>
            <person name="Palacios G.F."/>
            <person name="Redden C.L."/>
            <person name="Rosenzweig C.N."/>
            <person name="Scholz M.B."/>
            <person name="Teshima H."/>
            <person name="Xu Y."/>
        </authorList>
    </citation>
    <scope>NUCLEOTIDE SEQUENCE [LARGE SCALE GENOMIC DNA]</scope>
    <source>
        <strain evidence="11 12">8244</strain>
    </source>
</reference>
<dbReference type="PANTHER" id="PTHR32089:SF112">
    <property type="entry name" value="LYSOZYME-LIKE PROTEIN-RELATED"/>
    <property type="match status" value="1"/>
</dbReference>
<feature type="domain" description="Methyl-accepting transducer" evidence="9">
    <location>
        <begin position="270"/>
        <end position="513"/>
    </location>
</feature>
<keyword evidence="4 6" id="KW-0807">Transducer</keyword>
<dbReference type="SUPFAM" id="SSF58104">
    <property type="entry name" value="Methyl-accepting chemotaxis protein (MCP) signaling domain"/>
    <property type="match status" value="1"/>
</dbReference>
<name>A0A090ZC89_PAEMA</name>